<name>A0ABQ3J410_9RHOB</name>
<dbReference type="Proteomes" id="UP000609802">
    <property type="component" value="Unassembled WGS sequence"/>
</dbReference>
<accession>A0ABQ3J410</accession>
<comment type="caution">
    <text evidence="1">The sequence shown here is derived from an EMBL/GenBank/DDBJ whole genome shotgun (WGS) entry which is preliminary data.</text>
</comment>
<evidence type="ECO:0000313" key="1">
    <source>
        <dbReference type="EMBL" id="GHF00213.1"/>
    </source>
</evidence>
<keyword evidence="2" id="KW-1185">Reference proteome</keyword>
<organism evidence="1 2">
    <name type="scientific">Aliiroseovarius zhejiangensis</name>
    <dbReference type="NCBI Taxonomy" id="1632025"/>
    <lineage>
        <taxon>Bacteria</taxon>
        <taxon>Pseudomonadati</taxon>
        <taxon>Pseudomonadota</taxon>
        <taxon>Alphaproteobacteria</taxon>
        <taxon>Rhodobacterales</taxon>
        <taxon>Paracoccaceae</taxon>
        <taxon>Aliiroseovarius</taxon>
    </lineage>
</organism>
<protein>
    <submittedName>
        <fullName evidence="1">Uncharacterized protein</fullName>
    </submittedName>
</protein>
<proteinExistence type="predicted"/>
<dbReference type="EMBL" id="BNCH01000004">
    <property type="protein sequence ID" value="GHF00213.1"/>
    <property type="molecule type" value="Genomic_DNA"/>
</dbReference>
<evidence type="ECO:0000313" key="2">
    <source>
        <dbReference type="Proteomes" id="UP000609802"/>
    </source>
</evidence>
<reference evidence="2" key="1">
    <citation type="journal article" date="2019" name="Int. J. Syst. Evol. Microbiol.">
        <title>The Global Catalogue of Microorganisms (GCM) 10K type strain sequencing project: providing services to taxonomists for standard genome sequencing and annotation.</title>
        <authorList>
            <consortium name="The Broad Institute Genomics Platform"/>
            <consortium name="The Broad Institute Genome Sequencing Center for Infectious Disease"/>
            <person name="Wu L."/>
            <person name="Ma J."/>
        </authorList>
    </citation>
    <scope>NUCLEOTIDE SEQUENCE [LARGE SCALE GENOMIC DNA]</scope>
    <source>
        <strain evidence="2">KCTC 42443</strain>
    </source>
</reference>
<sequence>MPMPSMCGIVRWNPKLAPEAISIRLFGPGVIDETKAKATKAERSSIDMAAIIN</sequence>
<gene>
    <name evidence="1" type="ORF">GCM10016455_21400</name>
</gene>